<keyword evidence="3" id="KW-0238">DNA-binding</keyword>
<dbReference type="Gene3D" id="6.10.140.850">
    <property type="match status" value="1"/>
</dbReference>
<evidence type="ECO:0000256" key="5">
    <source>
        <dbReference type="SAM" id="MobiDB-lite"/>
    </source>
</evidence>
<dbReference type="InterPro" id="IPR036388">
    <property type="entry name" value="WH-like_DNA-bd_sf"/>
</dbReference>
<evidence type="ECO:0000256" key="3">
    <source>
        <dbReference type="ARBA" id="ARBA00023125"/>
    </source>
</evidence>
<dbReference type="Proteomes" id="UP000257080">
    <property type="component" value="Unassembled WGS sequence"/>
</dbReference>
<keyword evidence="4" id="KW-0804">Transcription</keyword>
<comment type="similarity">
    <text evidence="1">Belongs to the BlaI transcriptional regulatory family.</text>
</comment>
<sequence length="140" mass="15354">MATLGDLERSIMERLWQSDAPVTAAELRDELAHKTSAGKDLALTTMLTVLSRLERKGFVDRDRKVRPHLYFAVTTRADHTAELLQQVLGSEPDRAAALARFVGQVSPQEADTLRQLLEQRAATPGDESSSTSAIRATPAN</sequence>
<dbReference type="InterPro" id="IPR005650">
    <property type="entry name" value="BlaI_family"/>
</dbReference>
<evidence type="ECO:0000256" key="4">
    <source>
        <dbReference type="ARBA" id="ARBA00023163"/>
    </source>
</evidence>
<keyword evidence="2" id="KW-0805">Transcription regulation</keyword>
<dbReference type="Pfam" id="PF03965">
    <property type="entry name" value="Penicillinase_R"/>
    <property type="match status" value="1"/>
</dbReference>
<gene>
    <name evidence="6" type="ORF">B7R25_05880</name>
</gene>
<dbReference type="Gene3D" id="1.10.10.10">
    <property type="entry name" value="Winged helix-like DNA-binding domain superfamily/Winged helix DNA-binding domain"/>
    <property type="match status" value="1"/>
</dbReference>
<dbReference type="SUPFAM" id="SSF46785">
    <property type="entry name" value="Winged helix' DNA-binding domain"/>
    <property type="match status" value="1"/>
</dbReference>
<evidence type="ECO:0000313" key="6">
    <source>
        <dbReference type="EMBL" id="RFA27857.1"/>
    </source>
</evidence>
<feature type="region of interest" description="Disordered" evidence="5">
    <location>
        <begin position="120"/>
        <end position="140"/>
    </location>
</feature>
<name>A0A3E0WBM3_9MICO</name>
<evidence type="ECO:0000256" key="1">
    <source>
        <dbReference type="ARBA" id="ARBA00011046"/>
    </source>
</evidence>
<protein>
    <submittedName>
        <fullName evidence="6">Transcriptional regulator</fullName>
    </submittedName>
</protein>
<feature type="compositionally biased region" description="Polar residues" evidence="5">
    <location>
        <begin position="126"/>
        <end position="140"/>
    </location>
</feature>
<dbReference type="GO" id="GO:0003677">
    <property type="term" value="F:DNA binding"/>
    <property type="evidence" value="ECO:0007669"/>
    <property type="project" value="UniProtKB-KW"/>
</dbReference>
<dbReference type="RefSeq" id="WP_116418036.1">
    <property type="nucleotide sequence ID" value="NZ_NBXC01000013.1"/>
</dbReference>
<dbReference type="EMBL" id="NBXE01000018">
    <property type="protein sequence ID" value="RFA27857.1"/>
    <property type="molecule type" value="Genomic_DNA"/>
</dbReference>
<dbReference type="OrthoDB" id="9813987at2"/>
<evidence type="ECO:0000256" key="2">
    <source>
        <dbReference type="ARBA" id="ARBA00023015"/>
    </source>
</evidence>
<evidence type="ECO:0000313" key="7">
    <source>
        <dbReference type="Proteomes" id="UP000257080"/>
    </source>
</evidence>
<dbReference type="AlphaFoldDB" id="A0A3E0WBM3"/>
<organism evidence="6 7">
    <name type="scientific">Subtercola boreus</name>
    <dbReference type="NCBI Taxonomy" id="120213"/>
    <lineage>
        <taxon>Bacteria</taxon>
        <taxon>Bacillati</taxon>
        <taxon>Actinomycetota</taxon>
        <taxon>Actinomycetes</taxon>
        <taxon>Micrococcales</taxon>
        <taxon>Microbacteriaceae</taxon>
        <taxon>Subtercola</taxon>
    </lineage>
</organism>
<reference evidence="6 7" key="1">
    <citation type="submission" date="2017-04" db="EMBL/GenBank/DDBJ databases">
        <title>Comparative genome analysis of Subtercola boreus.</title>
        <authorList>
            <person name="Cho Y.-J."/>
            <person name="Cho A."/>
            <person name="Kim O.-S."/>
            <person name="Lee J.-I."/>
        </authorList>
    </citation>
    <scope>NUCLEOTIDE SEQUENCE [LARGE SCALE GENOMIC DNA]</scope>
    <source>
        <strain evidence="6 7">P28004</strain>
    </source>
</reference>
<dbReference type="InterPro" id="IPR036390">
    <property type="entry name" value="WH_DNA-bd_sf"/>
</dbReference>
<accession>A0A3E0WBM3</accession>
<comment type="caution">
    <text evidence="6">The sequence shown here is derived from an EMBL/GenBank/DDBJ whole genome shotgun (WGS) entry which is preliminary data.</text>
</comment>
<dbReference type="GO" id="GO:0045892">
    <property type="term" value="P:negative regulation of DNA-templated transcription"/>
    <property type="evidence" value="ECO:0007669"/>
    <property type="project" value="InterPro"/>
</dbReference>
<proteinExistence type="inferred from homology"/>